<accession>A0A1G2U2G3</accession>
<dbReference type="AlphaFoldDB" id="A0A1G2U2G3"/>
<keyword evidence="3" id="KW-0175">Coiled coil</keyword>
<feature type="domain" description="Ribosome recycling factor" evidence="4">
    <location>
        <begin position="19"/>
        <end position="182"/>
    </location>
</feature>
<evidence type="ECO:0000313" key="6">
    <source>
        <dbReference type="Proteomes" id="UP000179283"/>
    </source>
</evidence>
<dbReference type="Proteomes" id="UP000179283">
    <property type="component" value="Unassembled WGS sequence"/>
</dbReference>
<sequence>MSYNFSTLDQALTGTQNWLKNELSSIRTGRATPAILDGVSAEVYGSKMVLREIASITTEDPKTIRVVPWDATLVRAIEKAITDSDLGLSVSVDDKGLRVIFPELTAERRTSLVKVLKQKLEEARIALRKERDKTKTDIEAKEKEGGMGEDDKFRYIEDLQKRIDASNKVLDEMAEKKEQELMS</sequence>
<comment type="similarity">
    <text evidence="1">Belongs to the RRF family.</text>
</comment>
<evidence type="ECO:0000256" key="3">
    <source>
        <dbReference type="SAM" id="Coils"/>
    </source>
</evidence>
<gene>
    <name evidence="5" type="ORF">A2920_02990</name>
</gene>
<evidence type="ECO:0000259" key="4">
    <source>
        <dbReference type="Pfam" id="PF01765"/>
    </source>
</evidence>
<evidence type="ECO:0000256" key="1">
    <source>
        <dbReference type="ARBA" id="ARBA00005912"/>
    </source>
</evidence>
<dbReference type="PANTHER" id="PTHR20982:SF3">
    <property type="entry name" value="MITOCHONDRIAL RIBOSOME RECYCLING FACTOR PSEUDO 1"/>
    <property type="match status" value="1"/>
</dbReference>
<evidence type="ECO:0000256" key="2">
    <source>
        <dbReference type="ARBA" id="ARBA00022917"/>
    </source>
</evidence>
<dbReference type="FunFam" id="3.30.1360.40:FF:000001">
    <property type="entry name" value="Ribosome-recycling factor"/>
    <property type="match status" value="1"/>
</dbReference>
<dbReference type="Pfam" id="PF01765">
    <property type="entry name" value="RRF"/>
    <property type="match status" value="1"/>
</dbReference>
<dbReference type="GO" id="GO:0006412">
    <property type="term" value="P:translation"/>
    <property type="evidence" value="ECO:0007669"/>
    <property type="project" value="UniProtKB-KW"/>
</dbReference>
<organism evidence="5 6">
    <name type="scientific">Candidatus Zambryskibacteria bacterium RIFCSPLOWO2_01_FULL_43_17</name>
    <dbReference type="NCBI Taxonomy" id="1802760"/>
    <lineage>
        <taxon>Bacteria</taxon>
        <taxon>Candidatus Zambryskiibacteriota</taxon>
    </lineage>
</organism>
<dbReference type="SUPFAM" id="SSF55194">
    <property type="entry name" value="Ribosome recycling factor, RRF"/>
    <property type="match status" value="1"/>
</dbReference>
<dbReference type="GO" id="GO:0043023">
    <property type="term" value="F:ribosomal large subunit binding"/>
    <property type="evidence" value="ECO:0007669"/>
    <property type="project" value="TreeGrafter"/>
</dbReference>
<dbReference type="InterPro" id="IPR002661">
    <property type="entry name" value="Ribosome_recyc_fac"/>
</dbReference>
<comment type="caution">
    <text evidence="5">The sequence shown here is derived from an EMBL/GenBank/DDBJ whole genome shotgun (WGS) entry which is preliminary data.</text>
</comment>
<proteinExistence type="inferred from homology"/>
<name>A0A1G2U2G3_9BACT</name>
<keyword evidence="2" id="KW-0648">Protein biosynthesis</keyword>
<dbReference type="NCBIfam" id="TIGR00496">
    <property type="entry name" value="frr"/>
    <property type="match status" value="1"/>
</dbReference>
<reference evidence="5 6" key="1">
    <citation type="journal article" date="2016" name="Nat. Commun.">
        <title>Thousands of microbial genomes shed light on interconnected biogeochemical processes in an aquifer system.</title>
        <authorList>
            <person name="Anantharaman K."/>
            <person name="Brown C.T."/>
            <person name="Hug L.A."/>
            <person name="Sharon I."/>
            <person name="Castelle C.J."/>
            <person name="Probst A.J."/>
            <person name="Thomas B.C."/>
            <person name="Singh A."/>
            <person name="Wilkins M.J."/>
            <person name="Karaoz U."/>
            <person name="Brodie E.L."/>
            <person name="Williams K.H."/>
            <person name="Hubbard S.S."/>
            <person name="Banfield J.F."/>
        </authorList>
    </citation>
    <scope>NUCLEOTIDE SEQUENCE [LARGE SCALE GENOMIC DNA]</scope>
</reference>
<dbReference type="InterPro" id="IPR036191">
    <property type="entry name" value="RRF_sf"/>
</dbReference>
<dbReference type="InterPro" id="IPR023584">
    <property type="entry name" value="Ribosome_recyc_fac_dom"/>
</dbReference>
<feature type="coiled-coil region" evidence="3">
    <location>
        <begin position="113"/>
        <end position="176"/>
    </location>
</feature>
<dbReference type="PANTHER" id="PTHR20982">
    <property type="entry name" value="RIBOSOME RECYCLING FACTOR"/>
    <property type="match status" value="1"/>
</dbReference>
<dbReference type="Gene3D" id="3.30.1360.40">
    <property type="match status" value="1"/>
</dbReference>
<dbReference type="EMBL" id="MHWD01000027">
    <property type="protein sequence ID" value="OHB03012.1"/>
    <property type="molecule type" value="Genomic_DNA"/>
</dbReference>
<dbReference type="Gene3D" id="1.10.132.20">
    <property type="entry name" value="Ribosome-recycling factor"/>
    <property type="match status" value="1"/>
</dbReference>
<evidence type="ECO:0000313" key="5">
    <source>
        <dbReference type="EMBL" id="OHB03012.1"/>
    </source>
</evidence>
<protein>
    <submittedName>
        <fullName evidence="5">Ribosome recycling factor</fullName>
    </submittedName>
</protein>